<feature type="domain" description="FAD-binding" evidence="7">
    <location>
        <begin position="217"/>
        <end position="415"/>
    </location>
</feature>
<protein>
    <recommendedName>
        <fullName evidence="11">FAD-binding domain-containing protein</fullName>
    </recommendedName>
</protein>
<evidence type="ECO:0000256" key="3">
    <source>
        <dbReference type="ARBA" id="ARBA00022630"/>
    </source>
</evidence>
<evidence type="ECO:0000256" key="4">
    <source>
        <dbReference type="ARBA" id="ARBA00022827"/>
    </source>
</evidence>
<evidence type="ECO:0000259" key="7">
    <source>
        <dbReference type="Pfam" id="PF01494"/>
    </source>
</evidence>
<evidence type="ECO:0000256" key="1">
    <source>
        <dbReference type="ARBA" id="ARBA00001974"/>
    </source>
</evidence>
<dbReference type="OrthoDB" id="2690153at2759"/>
<dbReference type="InterPro" id="IPR038220">
    <property type="entry name" value="PHOX_C_sf"/>
</dbReference>
<evidence type="ECO:0000256" key="5">
    <source>
        <dbReference type="ARBA" id="ARBA00023002"/>
    </source>
</evidence>
<feature type="domain" description="FAD-binding" evidence="7">
    <location>
        <begin position="26"/>
        <end position="176"/>
    </location>
</feature>
<dbReference type="Proteomes" id="UP000749646">
    <property type="component" value="Unassembled WGS sequence"/>
</dbReference>
<dbReference type="InterPro" id="IPR036249">
    <property type="entry name" value="Thioredoxin-like_sf"/>
</dbReference>
<keyword evidence="3" id="KW-0285">Flavoprotein</keyword>
<dbReference type="Gene3D" id="3.30.70.2450">
    <property type="match status" value="1"/>
</dbReference>
<feature type="domain" description="Phenol hydroxylase-like C-terminal dimerisation" evidence="8">
    <location>
        <begin position="513"/>
        <end position="677"/>
    </location>
</feature>
<comment type="similarity">
    <text evidence="2">Belongs to the PheA/TfdB FAD monooxygenase family.</text>
</comment>
<evidence type="ECO:0000259" key="8">
    <source>
        <dbReference type="Pfam" id="PF07976"/>
    </source>
</evidence>
<dbReference type="SUPFAM" id="SSF52833">
    <property type="entry name" value="Thioredoxin-like"/>
    <property type="match status" value="1"/>
</dbReference>
<dbReference type="InterPro" id="IPR002938">
    <property type="entry name" value="FAD-bd"/>
</dbReference>
<keyword evidence="4" id="KW-0274">FAD</keyword>
<dbReference type="GO" id="GO:0016709">
    <property type="term" value="F:oxidoreductase activity, acting on paired donors, with incorporation or reduction of molecular oxygen, NAD(P)H as one donor, and incorporation of one atom of oxygen"/>
    <property type="evidence" value="ECO:0007669"/>
    <property type="project" value="UniProtKB-ARBA"/>
</dbReference>
<dbReference type="AlphaFoldDB" id="A0A9P6MK51"/>
<dbReference type="GO" id="GO:0071949">
    <property type="term" value="F:FAD binding"/>
    <property type="evidence" value="ECO:0007669"/>
    <property type="project" value="InterPro"/>
</dbReference>
<dbReference type="Pfam" id="PF01494">
    <property type="entry name" value="FAD_binding_3"/>
    <property type="match status" value="2"/>
</dbReference>
<evidence type="ECO:0000313" key="10">
    <source>
        <dbReference type="Proteomes" id="UP000749646"/>
    </source>
</evidence>
<evidence type="ECO:0000256" key="2">
    <source>
        <dbReference type="ARBA" id="ARBA00007801"/>
    </source>
</evidence>
<gene>
    <name evidence="9" type="ORF">BGZ65_010699</name>
</gene>
<dbReference type="PRINTS" id="PR00420">
    <property type="entry name" value="RNGMNOXGNASE"/>
</dbReference>
<dbReference type="EMBL" id="JAAAHW010000176">
    <property type="protein sequence ID" value="KAG0005587.1"/>
    <property type="molecule type" value="Genomic_DNA"/>
</dbReference>
<dbReference type="Pfam" id="PF07976">
    <property type="entry name" value="Phe_hydrox_dim"/>
    <property type="match status" value="1"/>
</dbReference>
<dbReference type="PANTHER" id="PTHR43004:SF19">
    <property type="entry name" value="BINDING MONOOXYGENASE, PUTATIVE (JCVI)-RELATED"/>
    <property type="match status" value="1"/>
</dbReference>
<comment type="caution">
    <text evidence="9">The sequence shown here is derived from an EMBL/GenBank/DDBJ whole genome shotgun (WGS) entry which is preliminary data.</text>
</comment>
<feature type="region of interest" description="Disordered" evidence="6">
    <location>
        <begin position="1"/>
        <end position="20"/>
    </location>
</feature>
<proteinExistence type="inferred from homology"/>
<dbReference type="InterPro" id="IPR012941">
    <property type="entry name" value="Phe_hydrox_C_dim_dom"/>
</dbReference>
<sequence>MASAASSSSTKSSSSSSSHSITKSSIPVLIAGAGPVGLFEAYLLTKLGIPVRIVERELAISPLSKALGLQPRSMEIMQITGLIDKFLARGQPLYNFNFYFGTKHMATMPLLSSNTRDTHYGYGLFMEQAITSEILVEELKTMGVKVDHGWELLDTKVVEEEEEVHQDFIGSENKKQRKTFVETTIRRALSGDNTTKDEQLILGGVDPFAEQPGKAYETQVVRSDYLVAADGGRSTVRHKLNIAFPGETLKFKTMMWDGTFECDLKFKEVMFVNGNNRKTMVAFPLTNGSTRIAFEAGEMQPDEDFAETIKDLTIEKFEEGASAIIGTPFKIKTTEWLTMFKVNERRAEHFVYKNRVFLAGDAAHVHSPSGGQGMNTGIMDAHNLAWKLALVINGLASESLLETYEEREAMADRAIKLSHKLLVKSRKNNFLSMLIKRIYYTMGPLINKMMRFFSGPPEVAMLKVRYHENTINKPHATQPIPSNDDYRVGVRAQDGSLYPTMSTNDEKNEITTLRLHELTAGIGRFHILVFTSDMLALNNSEPRSINGIKTTNVKALESNIDSHIRQWRSKWSYASAMHDGYDDKDLFKIHIIAGSLSIGQDSNDNSESLDQLIRKQKGDGKAFLDESEELHQKYGFAWKKGHGGIVVIRPDSHIGYRVNGTGDQAWKDVEEYLSSFLAA</sequence>
<name>A0A9P6MK51_9FUNG</name>
<evidence type="ECO:0000313" key="9">
    <source>
        <dbReference type="EMBL" id="KAG0005587.1"/>
    </source>
</evidence>
<dbReference type="InterPro" id="IPR036188">
    <property type="entry name" value="FAD/NAD-bd_sf"/>
</dbReference>
<dbReference type="PANTHER" id="PTHR43004">
    <property type="entry name" value="TRK SYSTEM POTASSIUM UPTAKE PROTEIN"/>
    <property type="match status" value="1"/>
</dbReference>
<evidence type="ECO:0000256" key="6">
    <source>
        <dbReference type="SAM" id="MobiDB-lite"/>
    </source>
</evidence>
<accession>A0A9P6MK51</accession>
<comment type="cofactor">
    <cofactor evidence="1">
        <name>FAD</name>
        <dbReference type="ChEBI" id="CHEBI:57692"/>
    </cofactor>
</comment>
<dbReference type="Gene3D" id="3.50.50.60">
    <property type="entry name" value="FAD/NAD(P)-binding domain"/>
    <property type="match status" value="1"/>
</dbReference>
<dbReference type="SUPFAM" id="SSF51905">
    <property type="entry name" value="FAD/NAD(P)-binding domain"/>
    <property type="match status" value="1"/>
</dbReference>
<evidence type="ECO:0008006" key="11">
    <source>
        <dbReference type="Google" id="ProtNLM"/>
    </source>
</evidence>
<keyword evidence="5" id="KW-0560">Oxidoreductase</keyword>
<keyword evidence="10" id="KW-1185">Reference proteome</keyword>
<dbReference type="InterPro" id="IPR050641">
    <property type="entry name" value="RIFMO-like"/>
</dbReference>
<organism evidence="9 10">
    <name type="scientific">Modicella reniformis</name>
    <dbReference type="NCBI Taxonomy" id="1440133"/>
    <lineage>
        <taxon>Eukaryota</taxon>
        <taxon>Fungi</taxon>
        <taxon>Fungi incertae sedis</taxon>
        <taxon>Mucoromycota</taxon>
        <taxon>Mortierellomycotina</taxon>
        <taxon>Mortierellomycetes</taxon>
        <taxon>Mortierellales</taxon>
        <taxon>Mortierellaceae</taxon>
        <taxon>Modicella</taxon>
    </lineage>
</organism>
<reference evidence="9" key="1">
    <citation type="journal article" date="2020" name="Fungal Divers.">
        <title>Resolving the Mortierellaceae phylogeny through synthesis of multi-gene phylogenetics and phylogenomics.</title>
        <authorList>
            <person name="Vandepol N."/>
            <person name="Liber J."/>
            <person name="Desiro A."/>
            <person name="Na H."/>
            <person name="Kennedy M."/>
            <person name="Barry K."/>
            <person name="Grigoriev I.V."/>
            <person name="Miller A.N."/>
            <person name="O'Donnell K."/>
            <person name="Stajich J.E."/>
            <person name="Bonito G."/>
        </authorList>
    </citation>
    <scope>NUCLEOTIDE SEQUENCE</scope>
    <source>
        <strain evidence="9">MES-2147</strain>
    </source>
</reference>
<dbReference type="Gene3D" id="3.40.30.20">
    <property type="match status" value="1"/>
</dbReference>